<comment type="caution">
    <text evidence="2">The sequence shown here is derived from an EMBL/GenBank/DDBJ whole genome shotgun (WGS) entry which is preliminary data.</text>
</comment>
<dbReference type="STRING" id="2656787.A0A370U0K0"/>
<keyword evidence="3" id="KW-1185">Reference proteome</keyword>
<dbReference type="RefSeq" id="XP_031873955.1">
    <property type="nucleotide sequence ID" value="XM_032009901.1"/>
</dbReference>
<feature type="region of interest" description="Disordered" evidence="1">
    <location>
        <begin position="1"/>
        <end position="167"/>
    </location>
</feature>
<feature type="compositionally biased region" description="Polar residues" evidence="1">
    <location>
        <begin position="81"/>
        <end position="104"/>
    </location>
</feature>
<evidence type="ECO:0000313" key="2">
    <source>
        <dbReference type="EMBL" id="RDL41299.1"/>
    </source>
</evidence>
<reference evidence="2 3" key="1">
    <citation type="journal article" date="2018" name="IMA Fungus">
        <title>IMA Genome-F 9: Draft genome sequence of Annulohypoxylon stygium, Aspergillus mulundensis, Berkeleyomyces basicola (syn. Thielaviopsis basicola), Ceratocystis smalleyi, two Cercospora beticola strains, Coleophoma cylindrospora, Fusarium fracticaudum, Phialophora cf. hyalina, and Morchella septimelata.</title>
        <authorList>
            <person name="Wingfield B.D."/>
            <person name="Bills G.F."/>
            <person name="Dong Y."/>
            <person name="Huang W."/>
            <person name="Nel W.J."/>
            <person name="Swalarsk-Parry B.S."/>
            <person name="Vaghefi N."/>
            <person name="Wilken P.M."/>
            <person name="An Z."/>
            <person name="de Beer Z.W."/>
            <person name="De Vos L."/>
            <person name="Chen L."/>
            <person name="Duong T.A."/>
            <person name="Gao Y."/>
            <person name="Hammerbacher A."/>
            <person name="Kikkert J.R."/>
            <person name="Li Y."/>
            <person name="Li H."/>
            <person name="Li K."/>
            <person name="Li Q."/>
            <person name="Liu X."/>
            <person name="Ma X."/>
            <person name="Naidoo K."/>
            <person name="Pethybridge S.J."/>
            <person name="Sun J."/>
            <person name="Steenkamp E.T."/>
            <person name="van der Nest M.A."/>
            <person name="van Wyk S."/>
            <person name="Wingfield M.J."/>
            <person name="Xiong C."/>
            <person name="Yue Q."/>
            <person name="Zhang X."/>
        </authorList>
    </citation>
    <scope>NUCLEOTIDE SEQUENCE [LARGE SCALE GENOMIC DNA]</scope>
    <source>
        <strain evidence="2 3">BP 5553</strain>
    </source>
</reference>
<feature type="compositionally biased region" description="Low complexity" evidence="1">
    <location>
        <begin position="28"/>
        <end position="38"/>
    </location>
</feature>
<dbReference type="AlphaFoldDB" id="A0A370U0K0"/>
<dbReference type="EMBL" id="NPIC01000001">
    <property type="protein sequence ID" value="RDL41299.1"/>
    <property type="molecule type" value="Genomic_DNA"/>
</dbReference>
<evidence type="ECO:0000256" key="1">
    <source>
        <dbReference type="SAM" id="MobiDB-lite"/>
    </source>
</evidence>
<accession>A0A370U0K0</accession>
<protein>
    <submittedName>
        <fullName evidence="2">Uncharacterized protein</fullName>
    </submittedName>
</protein>
<feature type="compositionally biased region" description="Polar residues" evidence="1">
    <location>
        <begin position="39"/>
        <end position="48"/>
    </location>
</feature>
<evidence type="ECO:0000313" key="3">
    <source>
        <dbReference type="Proteomes" id="UP000254866"/>
    </source>
</evidence>
<gene>
    <name evidence="2" type="ORF">BP5553_01278</name>
</gene>
<sequence length="167" mass="18387">MDKPDNTSSPKKRKATGPQQPAPPPTSQPQYTSPQFSQVTSSVSNTPPSRRRGHSRQRSDMSSRGLDSYGRPTSRHRHTESSFSLPSLTSPRQISDQGPETMSQAGPRRRSGGSNPVSALLEESDSRPQSQQQSAVAHEMRHEERHTTSESENSGRPNAIKRDDGQD</sequence>
<organism evidence="2 3">
    <name type="scientific">Venustampulla echinocandica</name>
    <dbReference type="NCBI Taxonomy" id="2656787"/>
    <lineage>
        <taxon>Eukaryota</taxon>
        <taxon>Fungi</taxon>
        <taxon>Dikarya</taxon>
        <taxon>Ascomycota</taxon>
        <taxon>Pezizomycotina</taxon>
        <taxon>Leotiomycetes</taxon>
        <taxon>Helotiales</taxon>
        <taxon>Pleuroascaceae</taxon>
        <taxon>Venustampulla</taxon>
    </lineage>
</organism>
<dbReference type="GeneID" id="43594127"/>
<name>A0A370U0K0_9HELO</name>
<proteinExistence type="predicted"/>
<feature type="compositionally biased region" description="Basic and acidic residues" evidence="1">
    <location>
        <begin position="138"/>
        <end position="149"/>
    </location>
</feature>
<dbReference type="Proteomes" id="UP000254866">
    <property type="component" value="Unassembled WGS sequence"/>
</dbReference>